<dbReference type="InterPro" id="IPR003018">
    <property type="entry name" value="GAF"/>
</dbReference>
<evidence type="ECO:0000256" key="4">
    <source>
        <dbReference type="ARBA" id="ARBA00022679"/>
    </source>
</evidence>
<keyword evidence="7" id="KW-0067">ATP-binding</keyword>
<protein>
    <recommendedName>
        <fullName evidence="2">histidine kinase</fullName>
        <ecNumber evidence="2">2.7.13.3</ecNumber>
    </recommendedName>
</protein>
<evidence type="ECO:0000313" key="10">
    <source>
        <dbReference type="EMBL" id="MBK4348792.1"/>
    </source>
</evidence>
<name>A0A934SPF5_9MICO</name>
<accession>A0A934SPF5</accession>
<dbReference type="InterPro" id="IPR050482">
    <property type="entry name" value="Sensor_HK_TwoCompSys"/>
</dbReference>
<feature type="domain" description="GAF" evidence="9">
    <location>
        <begin position="363"/>
        <end position="510"/>
    </location>
</feature>
<dbReference type="InterPro" id="IPR011712">
    <property type="entry name" value="Sig_transdc_His_kin_sub3_dim/P"/>
</dbReference>
<dbReference type="Pfam" id="PF02518">
    <property type="entry name" value="HATPase_c"/>
    <property type="match status" value="1"/>
</dbReference>
<reference evidence="10" key="1">
    <citation type="submission" date="2021-01" db="EMBL/GenBank/DDBJ databases">
        <title>Lacisediminihabitans sp. nov. strain G11-30, isolated from Antarctic Soil.</title>
        <authorList>
            <person name="Li J."/>
        </authorList>
    </citation>
    <scope>NUCLEOTIDE SEQUENCE</scope>
    <source>
        <strain evidence="10">G11-30</strain>
    </source>
</reference>
<dbReference type="CDD" id="cd16917">
    <property type="entry name" value="HATPase_UhpB-NarQ-NarX-like"/>
    <property type="match status" value="1"/>
</dbReference>
<evidence type="ECO:0000256" key="5">
    <source>
        <dbReference type="ARBA" id="ARBA00022741"/>
    </source>
</evidence>
<dbReference type="GO" id="GO:0016020">
    <property type="term" value="C:membrane"/>
    <property type="evidence" value="ECO:0007669"/>
    <property type="project" value="InterPro"/>
</dbReference>
<evidence type="ECO:0000256" key="2">
    <source>
        <dbReference type="ARBA" id="ARBA00012438"/>
    </source>
</evidence>
<dbReference type="GO" id="GO:0005524">
    <property type="term" value="F:ATP binding"/>
    <property type="evidence" value="ECO:0007669"/>
    <property type="project" value="UniProtKB-KW"/>
</dbReference>
<comment type="caution">
    <text evidence="10">The sequence shown here is derived from an EMBL/GenBank/DDBJ whole genome shotgun (WGS) entry which is preliminary data.</text>
</comment>
<dbReference type="AlphaFoldDB" id="A0A934SPF5"/>
<sequence length="714" mass="75789">MTSSGDVSRAELAALRAAVGLVSDGTSSRVVLETIARYVAAALSPNYLEILQFEGDDHTSVIAAWATSRFGIVYLDRWDLDDDSLARRIEQSHAPARLERVGGPDAGAMDSPADRASITSSVGVPILVGEQVWGALFVHSVGSAPLPPDTESRLSGFTELIASVIASSRAQAQFQELAADQTALLRVAELVARGSAPADVFAAVAEELGRVLLVDGAQLVRYDDDDMATFVASWGPLEAGLPTGTRLRSAGNSVTGRIYSSSLPARVDDYATVAGEVRAVQPAVGMRSAVGAPIMVGGRLWGAVVVGSLGARHLPPHTEPRMVKFADLIAIAIANLQTRVAQEDLAKEQAALRRVATVVAREEWATTIPTIVREIGLLLGVDGAMMLRYEDEDTATVLAGWGKPTLTAISDMRLPIRGDNPVARVWKTRSSARQQGWEGSDGLLAALARHIGITSVVATPVVVENRLWGAIAVTNMTRRNLPADTEARVSQFGDLVATAIGNMKAHLDLLESRARIVQTADDTRRRFEHDLHDGIQQRLVTVTMEMRAAERALPADAAGVRMKISHSADALDLALDELRELSRGLHPAILSEGGLGPALRSLSRRADVPSRVHMDALPRFPQPIEVAAYYVVSESLANVSKHANATAVSVTATLEGNRLVVSVSDNGVGGARIAKGSGLIGLQDRVESVGGTLTIDSPRRRGTIVSARLPVAVL</sequence>
<dbReference type="InterPro" id="IPR003594">
    <property type="entry name" value="HATPase_dom"/>
</dbReference>
<proteinExistence type="predicted"/>
<comment type="catalytic activity">
    <reaction evidence="1">
        <text>ATP + protein L-histidine = ADP + protein N-phospho-L-histidine.</text>
        <dbReference type="EC" id="2.7.13.3"/>
    </reaction>
</comment>
<dbReference type="Proteomes" id="UP000636458">
    <property type="component" value="Unassembled WGS sequence"/>
</dbReference>
<organism evidence="10 11">
    <name type="scientific">Lacisediminihabitans changchengi</name>
    <dbReference type="NCBI Taxonomy" id="2787634"/>
    <lineage>
        <taxon>Bacteria</taxon>
        <taxon>Bacillati</taxon>
        <taxon>Actinomycetota</taxon>
        <taxon>Actinomycetes</taxon>
        <taxon>Micrococcales</taxon>
        <taxon>Microbacteriaceae</taxon>
        <taxon>Lacisediminihabitans</taxon>
    </lineage>
</organism>
<keyword evidence="3" id="KW-0597">Phosphoprotein</keyword>
<dbReference type="GO" id="GO:0046983">
    <property type="term" value="F:protein dimerization activity"/>
    <property type="evidence" value="ECO:0007669"/>
    <property type="project" value="InterPro"/>
</dbReference>
<dbReference type="Pfam" id="PF01590">
    <property type="entry name" value="GAF"/>
    <property type="match status" value="3"/>
</dbReference>
<evidence type="ECO:0000256" key="3">
    <source>
        <dbReference type="ARBA" id="ARBA00022553"/>
    </source>
</evidence>
<gene>
    <name evidence="10" type="ORF">IV501_14220</name>
</gene>
<dbReference type="InterPro" id="IPR029016">
    <property type="entry name" value="GAF-like_dom_sf"/>
</dbReference>
<evidence type="ECO:0000256" key="7">
    <source>
        <dbReference type="ARBA" id="ARBA00022840"/>
    </source>
</evidence>
<keyword evidence="4" id="KW-0808">Transferase</keyword>
<evidence type="ECO:0000256" key="1">
    <source>
        <dbReference type="ARBA" id="ARBA00000085"/>
    </source>
</evidence>
<dbReference type="SUPFAM" id="SSF55781">
    <property type="entry name" value="GAF domain-like"/>
    <property type="match status" value="3"/>
</dbReference>
<dbReference type="PANTHER" id="PTHR24421:SF10">
    <property type="entry name" value="NITRATE_NITRITE SENSOR PROTEIN NARQ"/>
    <property type="match status" value="1"/>
</dbReference>
<keyword evidence="8" id="KW-0902">Two-component regulatory system</keyword>
<dbReference type="EC" id="2.7.13.3" evidence="2"/>
<feature type="domain" description="GAF" evidence="9">
    <location>
        <begin position="196"/>
        <end position="343"/>
    </location>
</feature>
<dbReference type="InterPro" id="IPR036890">
    <property type="entry name" value="HATPase_C_sf"/>
</dbReference>
<dbReference type="Gene3D" id="3.30.565.10">
    <property type="entry name" value="Histidine kinase-like ATPase, C-terminal domain"/>
    <property type="match status" value="1"/>
</dbReference>
<keyword evidence="5" id="KW-0547">Nucleotide-binding</keyword>
<feature type="domain" description="GAF" evidence="9">
    <location>
        <begin position="27"/>
        <end position="175"/>
    </location>
</feature>
<dbReference type="EMBL" id="JAEPES010000005">
    <property type="protein sequence ID" value="MBK4348792.1"/>
    <property type="molecule type" value="Genomic_DNA"/>
</dbReference>
<dbReference type="GO" id="GO:0000155">
    <property type="term" value="F:phosphorelay sensor kinase activity"/>
    <property type="evidence" value="ECO:0007669"/>
    <property type="project" value="InterPro"/>
</dbReference>
<dbReference type="Gene3D" id="3.30.450.40">
    <property type="match status" value="3"/>
</dbReference>
<dbReference type="PANTHER" id="PTHR24421">
    <property type="entry name" value="NITRATE/NITRITE SENSOR PROTEIN NARX-RELATED"/>
    <property type="match status" value="1"/>
</dbReference>
<keyword evidence="6 10" id="KW-0418">Kinase</keyword>
<keyword evidence="11" id="KW-1185">Reference proteome</keyword>
<dbReference type="Gene3D" id="1.20.5.1930">
    <property type="match status" value="1"/>
</dbReference>
<evidence type="ECO:0000256" key="8">
    <source>
        <dbReference type="ARBA" id="ARBA00023012"/>
    </source>
</evidence>
<evidence type="ECO:0000259" key="9">
    <source>
        <dbReference type="SMART" id="SM00065"/>
    </source>
</evidence>
<evidence type="ECO:0000313" key="11">
    <source>
        <dbReference type="Proteomes" id="UP000636458"/>
    </source>
</evidence>
<dbReference type="RefSeq" id="WP_200557033.1">
    <property type="nucleotide sequence ID" value="NZ_JAEPES010000005.1"/>
</dbReference>
<dbReference type="SMART" id="SM00065">
    <property type="entry name" value="GAF"/>
    <property type="match status" value="3"/>
</dbReference>
<dbReference type="Pfam" id="PF07730">
    <property type="entry name" value="HisKA_3"/>
    <property type="match status" value="1"/>
</dbReference>
<evidence type="ECO:0000256" key="6">
    <source>
        <dbReference type="ARBA" id="ARBA00022777"/>
    </source>
</evidence>
<dbReference type="SUPFAM" id="SSF55874">
    <property type="entry name" value="ATPase domain of HSP90 chaperone/DNA topoisomerase II/histidine kinase"/>
    <property type="match status" value="1"/>
</dbReference>